<feature type="domain" description="Peptidase M11 gametolysin" evidence="2">
    <location>
        <begin position="173"/>
        <end position="437"/>
    </location>
</feature>
<dbReference type="Proteomes" id="UP000747399">
    <property type="component" value="Unassembled WGS sequence"/>
</dbReference>
<protein>
    <recommendedName>
        <fullName evidence="2">Peptidase M11 gametolysin domain-containing protein</fullName>
    </recommendedName>
</protein>
<feature type="compositionally biased region" description="Pro residues" evidence="1">
    <location>
        <begin position="1254"/>
        <end position="1281"/>
    </location>
</feature>
<evidence type="ECO:0000256" key="1">
    <source>
        <dbReference type="SAM" id="MobiDB-lite"/>
    </source>
</evidence>
<proteinExistence type="predicted"/>
<evidence type="ECO:0000313" key="3">
    <source>
        <dbReference type="EMBL" id="GIL54198.1"/>
    </source>
</evidence>
<comment type="caution">
    <text evidence="3">The sequence shown here is derived from an EMBL/GenBank/DDBJ whole genome shotgun (WGS) entry which is preliminary data.</text>
</comment>
<dbReference type="PANTHER" id="PTHR24216:SF65">
    <property type="entry name" value="PAXILLIN-LIKE PROTEIN 1"/>
    <property type="match status" value="1"/>
</dbReference>
<name>A0A8J4B6D5_9CHLO</name>
<feature type="domain" description="Peptidase M11 gametolysin" evidence="2">
    <location>
        <begin position="607"/>
        <end position="876"/>
    </location>
</feature>
<evidence type="ECO:0000313" key="4">
    <source>
        <dbReference type="Proteomes" id="UP000747399"/>
    </source>
</evidence>
<feature type="domain" description="Peptidase M11 gametolysin" evidence="2">
    <location>
        <begin position="936"/>
        <end position="1194"/>
    </location>
</feature>
<feature type="region of interest" description="Disordered" evidence="1">
    <location>
        <begin position="430"/>
        <end position="449"/>
    </location>
</feature>
<reference evidence="3" key="1">
    <citation type="journal article" date="2021" name="Proc. Natl. Acad. Sci. U.S.A.">
        <title>Three genomes in the algal genus Volvox reveal the fate of a haploid sex-determining region after a transition to homothallism.</title>
        <authorList>
            <person name="Yamamoto K."/>
            <person name="Hamaji T."/>
            <person name="Kawai-Toyooka H."/>
            <person name="Matsuzaki R."/>
            <person name="Takahashi F."/>
            <person name="Nishimura Y."/>
            <person name="Kawachi M."/>
            <person name="Noguchi H."/>
            <person name="Minakuchi Y."/>
            <person name="Umen J.G."/>
            <person name="Toyoda A."/>
            <person name="Nozaki H."/>
        </authorList>
    </citation>
    <scope>NUCLEOTIDE SEQUENCE</scope>
    <source>
        <strain evidence="3">NIES-3780</strain>
    </source>
</reference>
<dbReference type="PRINTS" id="PR01217">
    <property type="entry name" value="PRICHEXTENSN"/>
</dbReference>
<dbReference type="InterPro" id="IPR008752">
    <property type="entry name" value="Peptidase_M11"/>
</dbReference>
<gene>
    <name evidence="3" type="ORF">Vafri_9780</name>
</gene>
<sequence length="1281" mass="138494">MASANCYRRWTLGLLQYPLQRPFYVSGYSLSFLLVPLLLALNGALAAPPSSSEPNPSTPTSFPPPPPQPTAIQSIVIRGKLQSRSAKTINTTWILVSVNASSKSYTLPFQPVDSGSGSLLYPGENIQLRCFLVDLSVTKCYNITDGKVTLKGSAPSTTTINASLLVVVISLSKSSECDARGGANVTTIENAFLGPNGYADFFGNCSYGRMVLNREKLTVVPLVLPCSVDFIKCELDSFTKLLFAELLNYDIEIGEYYRYLFVLPEGQDIEFACNFEAIAEFPGYSSWYLPRGILSKGTVMQQLLRNNMLYAAWGTADGGSFPEPYNDASTAMGFGNSCPSAPELARLNWTTPLAQLNSSSVIRNTYMYYNLSATFLGPEGVMIKIQPDWNGIESYKKNLYLALRVKAAGDRDLLDKFNGKLHIHEIDSVYDNSKGTSNPGDPQTTLLTSLSPNSQLTYNNYKINLRVGDFDSKTSTIKVAICQFSNGDNECIDPSPPPPQMSFSQSPKSSPPSPTPPSPTPPSPTPPSPTPPSPTPPRPSPPSPTPTRPPPPPPRPPPSPPPRPPPSPQPSPPSPAQRLPPPPSPTPSSSKSLLLRIMVISLSASSPKCPSIPSGTNVSEVTNAFLGRGGGADFFSNCSYGKLQIDRAALKVVPTVIPCSQNILMCDTDEITTAALQNLPPEVQNTTSPPYYDLFVLPKDFRTYCGWKATLENPGTKSWFSSDSAGILNRSVVMKVLLTSNGVFFNAQRDGIGNGDGSTVLGSGDSCPSAPELRFLGWATPLAQLNSLSMRTSAYQTFTLPATFMGPTGVMIKIQPDWLGPLAYNKNLYLSLRVKAGGDRLLLDEFNGKVSVHEIDAEVDNSITVEQQEVAINLVNLMAPATSFTFYKYQLHFLVGELVNNGTAIPIKICRFIVSPTECVDGSSLKLRIMVISLSASSSSCPSIPAGTNVSDVTNAFLGRDGYADFFRNCSYGQMQIDRAALKVIPTLIPCNQKILVDCDLSEAATVALQNLPPEVQQSTTSPPYFNLFVLPKDFRSYCGNKAFAENPGTKSWYSSDSAGIFKTGTVMKALILNRFQLIGLGNGDGSTAMGSGDSCPSAPELRFLGWATPLAQLNSLSMRTNAFQTFTLPATFTGPTGVMIKIQPDWLGPLAYKKNLYLSLRVKAGGDRLLLDEFNGKVSVHEVDAQVDNLSLLDNDTMITPINQINPMDSYTLFKYQLHILTGGLVNNGTAINIKICRYIASPTECVDGSSSMPPPPPRPSPPPPSPMPRRPPSPRPSPR</sequence>
<accession>A0A8J4B6D5</accession>
<dbReference type="Pfam" id="PF05548">
    <property type="entry name" value="Peptidase_M11"/>
    <property type="match status" value="3"/>
</dbReference>
<evidence type="ECO:0000259" key="2">
    <source>
        <dbReference type="Pfam" id="PF05548"/>
    </source>
</evidence>
<organism evidence="3 4">
    <name type="scientific">Volvox africanus</name>
    <dbReference type="NCBI Taxonomy" id="51714"/>
    <lineage>
        <taxon>Eukaryota</taxon>
        <taxon>Viridiplantae</taxon>
        <taxon>Chlorophyta</taxon>
        <taxon>core chlorophytes</taxon>
        <taxon>Chlorophyceae</taxon>
        <taxon>CS clade</taxon>
        <taxon>Chlamydomonadales</taxon>
        <taxon>Volvocaceae</taxon>
        <taxon>Volvox</taxon>
    </lineage>
</organism>
<keyword evidence="4" id="KW-1185">Reference proteome</keyword>
<feature type="region of interest" description="Disordered" evidence="1">
    <location>
        <begin position="1247"/>
        <end position="1281"/>
    </location>
</feature>
<feature type="compositionally biased region" description="Pro residues" evidence="1">
    <location>
        <begin position="509"/>
        <end position="586"/>
    </location>
</feature>
<dbReference type="PANTHER" id="PTHR24216">
    <property type="entry name" value="PAXILLIN-RELATED"/>
    <property type="match status" value="1"/>
</dbReference>
<dbReference type="EMBL" id="BNCO01000017">
    <property type="protein sequence ID" value="GIL54198.1"/>
    <property type="molecule type" value="Genomic_DNA"/>
</dbReference>
<feature type="region of interest" description="Disordered" evidence="1">
    <location>
        <begin position="490"/>
        <end position="590"/>
    </location>
</feature>